<dbReference type="RefSeq" id="WP_015769312.1">
    <property type="nucleotide sequence ID" value="NC_013192.1"/>
</dbReference>
<gene>
    <name evidence="1" type="ordered locus">Lebu_1067</name>
</gene>
<evidence type="ECO:0000313" key="2">
    <source>
        <dbReference type="Proteomes" id="UP000001910"/>
    </source>
</evidence>
<evidence type="ECO:0000313" key="1">
    <source>
        <dbReference type="EMBL" id="ACV38967.1"/>
    </source>
</evidence>
<dbReference type="AlphaFoldDB" id="C7N9Y6"/>
<organism evidence="1 2">
    <name type="scientific">Leptotrichia buccalis (strain ATCC 14201 / DSM 1135 / JCM 12969 / NCTC 10249 / C-1013-b)</name>
    <dbReference type="NCBI Taxonomy" id="523794"/>
    <lineage>
        <taxon>Bacteria</taxon>
        <taxon>Fusobacteriati</taxon>
        <taxon>Fusobacteriota</taxon>
        <taxon>Fusobacteriia</taxon>
        <taxon>Fusobacteriales</taxon>
        <taxon>Leptotrichiaceae</taxon>
        <taxon>Leptotrichia</taxon>
    </lineage>
</organism>
<keyword evidence="2" id="KW-1185">Reference proteome</keyword>
<dbReference type="Proteomes" id="UP000001910">
    <property type="component" value="Chromosome"/>
</dbReference>
<reference evidence="1 2" key="1">
    <citation type="journal article" date="2009" name="Stand. Genomic Sci.">
        <title>Complete genome sequence of Leptotrichia buccalis type strain (C-1013-b).</title>
        <authorList>
            <person name="Ivanova N."/>
            <person name="Gronow S."/>
            <person name="Lapidus A."/>
            <person name="Copeland A."/>
            <person name="Glavina Del Rio T."/>
            <person name="Nolan M."/>
            <person name="Lucas S."/>
            <person name="Chen F."/>
            <person name="Tice H."/>
            <person name="Cheng J.F."/>
            <person name="Saunders E."/>
            <person name="Bruce D."/>
            <person name="Goodwin L."/>
            <person name="Brettin T."/>
            <person name="Detter J.C."/>
            <person name="Han C."/>
            <person name="Pitluck S."/>
            <person name="Mikhailova N."/>
            <person name="Pati A."/>
            <person name="Mavrommatis K."/>
            <person name="Chen A."/>
            <person name="Palaniappan K."/>
            <person name="Land M."/>
            <person name="Hauser L."/>
            <person name="Chang Y.J."/>
            <person name="Jeffries C.D."/>
            <person name="Chain P."/>
            <person name="Rohde C."/>
            <person name="Goker M."/>
            <person name="Bristow J."/>
            <person name="Eisen J.A."/>
            <person name="Markowitz V."/>
            <person name="Hugenholtz P."/>
            <person name="Kyrpides N.C."/>
            <person name="Klenk H.P."/>
        </authorList>
    </citation>
    <scope>NUCLEOTIDE SEQUENCE [LARGE SCALE GENOMIC DNA]</scope>
    <source>
        <strain evidence="2">ATCC 14201 / DSM 1135 / JCM 12969 / NCTC 10249 / C-1013-b</strain>
    </source>
</reference>
<dbReference type="EMBL" id="CP001685">
    <property type="protein sequence ID" value="ACV38967.1"/>
    <property type="molecule type" value="Genomic_DNA"/>
</dbReference>
<dbReference type="HOGENOM" id="CLU_1775114_0_0_0"/>
<sequence length="146" mass="17732">METKERYYTTENDFEIKKYIFTLIMILKYTEIIQNYSLNNNTKAMKIRYINRGIYNKPKEVNNLKEYENNLENKRSRFLEELNWHIDIYRNHNDEKISIGIEKNNNQTFILSFQNEIKSEEILKKAALKKVSNLPLKYILNNKNKN</sequence>
<protein>
    <submittedName>
        <fullName evidence="1">Albumin-binding protein-like protein 1</fullName>
    </submittedName>
</protein>
<accession>C7N9Y6</accession>
<dbReference type="STRING" id="523794.Lebu_1067"/>
<name>C7N9Y6_LEPBD</name>
<proteinExistence type="predicted"/>
<dbReference type="KEGG" id="lba:Lebu_1067"/>